<keyword evidence="2" id="KW-1185">Reference proteome</keyword>
<sequence>MATQDTRAPALDLRLFDEEYDEKFSDDYLVYKPILSNLIQEIISPSQAASQIDEWVTRDADTRLGRVERGEVIEEAEESEWLTWPNPARHLMMIFRSVAEVCSAFPPAHATQDALIAFIHALSQLPKHHVPCYSSDMSHQTFIDKTYTLWPIGGEFFTGSLAQQFRDEADKMSYPFSDVETPGSEVQIRWRNFQAFIARLTTSGLVDCSDSAALYNILTSAYTYPDLEERRIGGPNRIAGDLMAASQWLASDQMRKWLYEQCKAEGGEGVHKIWTMQNWQNWRNQMSFIQGDERFGAEIRALAESLAEKMAQE</sequence>
<name>A0AAJ0CZ58_9HYPO</name>
<dbReference type="InterPro" id="IPR022085">
    <property type="entry name" value="OpdG"/>
</dbReference>
<gene>
    <name evidence="1" type="ORF">QQS21_001988</name>
</gene>
<dbReference type="PANTHER" id="PTHR38797:SF4">
    <property type="entry name" value="NUCLEAR PORE COMPLEX PROTEIN NUP85"/>
    <property type="match status" value="1"/>
</dbReference>
<proteinExistence type="predicted"/>
<dbReference type="InterPro" id="IPR053204">
    <property type="entry name" value="Oxopyrrolidines_Biosynth-assoc"/>
</dbReference>
<evidence type="ECO:0000313" key="1">
    <source>
        <dbReference type="EMBL" id="KAK2612023.1"/>
    </source>
</evidence>
<dbReference type="Proteomes" id="UP001251528">
    <property type="component" value="Unassembled WGS sequence"/>
</dbReference>
<dbReference type="EMBL" id="JASWJB010000022">
    <property type="protein sequence ID" value="KAK2612023.1"/>
    <property type="molecule type" value="Genomic_DNA"/>
</dbReference>
<evidence type="ECO:0000313" key="2">
    <source>
        <dbReference type="Proteomes" id="UP001251528"/>
    </source>
</evidence>
<protein>
    <submittedName>
        <fullName evidence="1">Uncharacterized protein</fullName>
    </submittedName>
</protein>
<dbReference type="AlphaFoldDB" id="A0AAJ0CZ58"/>
<organism evidence="1 2">
    <name type="scientific">Conoideocrella luteorostrata</name>
    <dbReference type="NCBI Taxonomy" id="1105319"/>
    <lineage>
        <taxon>Eukaryota</taxon>
        <taxon>Fungi</taxon>
        <taxon>Dikarya</taxon>
        <taxon>Ascomycota</taxon>
        <taxon>Pezizomycotina</taxon>
        <taxon>Sordariomycetes</taxon>
        <taxon>Hypocreomycetidae</taxon>
        <taxon>Hypocreales</taxon>
        <taxon>Clavicipitaceae</taxon>
        <taxon>Conoideocrella</taxon>
    </lineage>
</organism>
<comment type="caution">
    <text evidence="1">The sequence shown here is derived from an EMBL/GenBank/DDBJ whole genome shotgun (WGS) entry which is preliminary data.</text>
</comment>
<dbReference type="Pfam" id="PF12311">
    <property type="entry name" value="DUF3632"/>
    <property type="match status" value="1"/>
</dbReference>
<accession>A0AAJ0CZ58</accession>
<dbReference type="PANTHER" id="PTHR38797">
    <property type="entry name" value="NUCLEAR PORE COMPLEX PROTEIN NUP85-RELATED"/>
    <property type="match status" value="1"/>
</dbReference>
<reference evidence="1" key="1">
    <citation type="submission" date="2023-06" db="EMBL/GenBank/DDBJ databases">
        <title>Conoideocrella luteorostrata (Hypocreales: Clavicipitaceae), a potential biocontrol fungus for elongate hemlock scale in United States Christmas tree production areas.</title>
        <authorList>
            <person name="Barrett H."/>
            <person name="Lovett B."/>
            <person name="Macias A.M."/>
            <person name="Stajich J.E."/>
            <person name="Kasson M.T."/>
        </authorList>
    </citation>
    <scope>NUCLEOTIDE SEQUENCE</scope>
    <source>
        <strain evidence="1">ARSEF 14590</strain>
    </source>
</reference>